<dbReference type="NCBIfam" id="NF047420">
    <property type="entry name" value="EF_P_mod_YmfI"/>
    <property type="match status" value="1"/>
</dbReference>
<dbReference type="GO" id="GO:0016491">
    <property type="term" value="F:oxidoreductase activity"/>
    <property type="evidence" value="ECO:0007669"/>
    <property type="project" value="UniProtKB-KW"/>
</dbReference>
<dbReference type="Proteomes" id="UP000288812">
    <property type="component" value="Unassembled WGS sequence"/>
</dbReference>
<organism evidence="4 5">
    <name type="scientific">Anaerosphaera multitolerans</name>
    <dbReference type="NCBI Taxonomy" id="2487351"/>
    <lineage>
        <taxon>Bacteria</taxon>
        <taxon>Bacillati</taxon>
        <taxon>Bacillota</taxon>
        <taxon>Tissierellia</taxon>
        <taxon>Tissierellales</taxon>
        <taxon>Peptoniphilaceae</taxon>
        <taxon>Anaerosphaera</taxon>
    </lineage>
</organism>
<sequence>MKTVLITGASRGIGRAIAKKLAELNYRIIINYNNSEEEALALQNEIRKLNVDALAVKADISKLEEVKKLFKTVEEKFNGVDILINNAGISKISLFQDLPPSEFQEIFNINVFGIYNTIHCALPYMLKKHDGVILNISSIWGSNGASCEVAYSATKGAVDSLTKSLAVELAPSNIRVNAIAPGVVNTDMMRCYSNEDLQLICNEIPMLRLADPREIAELAAYIISEKNSYMTGQIIGLTGGMCV</sequence>
<keyword evidence="2" id="KW-0560">Oxidoreductase</keyword>
<dbReference type="CDD" id="cd05233">
    <property type="entry name" value="SDR_c"/>
    <property type="match status" value="1"/>
</dbReference>
<evidence type="ECO:0000256" key="3">
    <source>
        <dbReference type="RuleBase" id="RU000363"/>
    </source>
</evidence>
<dbReference type="InterPro" id="IPR020904">
    <property type="entry name" value="Sc_DH/Rdtase_CS"/>
</dbReference>
<dbReference type="SUPFAM" id="SSF51735">
    <property type="entry name" value="NAD(P)-binding Rossmann-fold domains"/>
    <property type="match status" value="1"/>
</dbReference>
<dbReference type="OrthoDB" id="9803333at2"/>
<dbReference type="NCBIfam" id="NF005559">
    <property type="entry name" value="PRK07231.1"/>
    <property type="match status" value="1"/>
</dbReference>
<dbReference type="PANTHER" id="PTHR42879:SF2">
    <property type="entry name" value="3-OXOACYL-[ACYL-CARRIER-PROTEIN] REDUCTASE FABG"/>
    <property type="match status" value="1"/>
</dbReference>
<dbReference type="Pfam" id="PF00106">
    <property type="entry name" value="adh_short"/>
    <property type="match status" value="1"/>
</dbReference>
<evidence type="ECO:0000313" key="4">
    <source>
        <dbReference type="EMBL" id="RVU54697.1"/>
    </source>
</evidence>
<dbReference type="InterPro" id="IPR036291">
    <property type="entry name" value="NAD(P)-bd_dom_sf"/>
</dbReference>
<dbReference type="InterPro" id="IPR050259">
    <property type="entry name" value="SDR"/>
</dbReference>
<dbReference type="PANTHER" id="PTHR42879">
    <property type="entry name" value="3-OXOACYL-(ACYL-CARRIER-PROTEIN) REDUCTASE"/>
    <property type="match status" value="1"/>
</dbReference>
<protein>
    <submittedName>
        <fullName evidence="4">SDR family oxidoreductase</fullName>
    </submittedName>
</protein>
<dbReference type="InterPro" id="IPR002347">
    <property type="entry name" value="SDR_fam"/>
</dbReference>
<evidence type="ECO:0000256" key="1">
    <source>
        <dbReference type="ARBA" id="ARBA00006484"/>
    </source>
</evidence>
<dbReference type="PROSITE" id="PS00061">
    <property type="entry name" value="ADH_SHORT"/>
    <property type="match status" value="1"/>
</dbReference>
<dbReference type="Gene3D" id="3.40.50.720">
    <property type="entry name" value="NAD(P)-binding Rossmann-like Domain"/>
    <property type="match status" value="1"/>
</dbReference>
<evidence type="ECO:0000313" key="5">
    <source>
        <dbReference type="Proteomes" id="UP000288812"/>
    </source>
</evidence>
<dbReference type="GO" id="GO:0032787">
    <property type="term" value="P:monocarboxylic acid metabolic process"/>
    <property type="evidence" value="ECO:0007669"/>
    <property type="project" value="UniProtKB-ARBA"/>
</dbReference>
<evidence type="ECO:0000256" key="2">
    <source>
        <dbReference type="ARBA" id="ARBA00023002"/>
    </source>
</evidence>
<reference evidence="4 5" key="1">
    <citation type="submission" date="2018-11" db="EMBL/GenBank/DDBJ databases">
        <title>Genome sequencing and assembly of Anaerosphaera sp. nov., GS7-6-2.</title>
        <authorList>
            <person name="Rettenmaier R."/>
            <person name="Liebl W."/>
            <person name="Zverlov V."/>
        </authorList>
    </citation>
    <scope>NUCLEOTIDE SEQUENCE [LARGE SCALE GENOMIC DNA]</scope>
    <source>
        <strain evidence="4 5">GS7-6-2</strain>
    </source>
</reference>
<dbReference type="AlphaFoldDB" id="A0A437S711"/>
<comment type="similarity">
    <text evidence="1 3">Belongs to the short-chain dehydrogenases/reductases (SDR) family.</text>
</comment>
<comment type="caution">
    <text evidence="4">The sequence shown here is derived from an EMBL/GenBank/DDBJ whole genome shotgun (WGS) entry which is preliminary data.</text>
</comment>
<dbReference type="FunFam" id="3.40.50.720:FF:000173">
    <property type="entry name" value="3-oxoacyl-[acyl-carrier protein] reductase"/>
    <property type="match status" value="1"/>
</dbReference>
<proteinExistence type="inferred from homology"/>
<keyword evidence="5" id="KW-1185">Reference proteome</keyword>
<gene>
    <name evidence="4" type="ORF">EF514_06230</name>
</gene>
<dbReference type="EMBL" id="RLIH01000007">
    <property type="protein sequence ID" value="RVU54697.1"/>
    <property type="molecule type" value="Genomic_DNA"/>
</dbReference>
<accession>A0A437S711</accession>
<dbReference type="PRINTS" id="PR00080">
    <property type="entry name" value="SDRFAMILY"/>
</dbReference>
<dbReference type="PRINTS" id="PR00081">
    <property type="entry name" value="GDHRDH"/>
</dbReference>
<name>A0A437S711_9FIRM</name>
<dbReference type="RefSeq" id="WP_127724563.1">
    <property type="nucleotide sequence ID" value="NZ_RLIH01000007.1"/>
</dbReference>